<organism evidence="3 4">
    <name type="scientific">Penicillium concentricum</name>
    <dbReference type="NCBI Taxonomy" id="293559"/>
    <lineage>
        <taxon>Eukaryota</taxon>
        <taxon>Fungi</taxon>
        <taxon>Dikarya</taxon>
        <taxon>Ascomycota</taxon>
        <taxon>Pezizomycotina</taxon>
        <taxon>Eurotiomycetes</taxon>
        <taxon>Eurotiomycetidae</taxon>
        <taxon>Eurotiales</taxon>
        <taxon>Aspergillaceae</taxon>
        <taxon>Penicillium</taxon>
    </lineage>
</organism>
<sequence length="326" mass="36335">MPPRPFRLALVRAYINYIHPRVPFVDIRKLLQAISTEDPSQHISILLLQAIFFAGSVFVSSTELSAAGYRNKATACGELFARARCLFDLDYEKHRLTVIKSLVLLSFWRDKGTDKDPLHWMGIAVSLAYTAGLHRVPDRRIPVASQRDGMRTWWSLFCRDRILSLSTKRAGIIDDSAFETPILTMTDFELSTYSPGDICALSTSEVLEDLEIQKRLALIFIENAKLSLCISRVLTALEFPRGLSSDSPSGIATVSPSSDGSSMLANFNCIQELESWVASLPATITELPLFSSRSSEADKVLRSHYCALKTLHLAASTLIYQSLENK</sequence>
<reference evidence="3" key="2">
    <citation type="journal article" date="2023" name="IMA Fungus">
        <title>Comparative genomic study of the Penicillium genus elucidates a diverse pangenome and 15 lateral gene transfer events.</title>
        <authorList>
            <person name="Petersen C."/>
            <person name="Sorensen T."/>
            <person name="Nielsen M.R."/>
            <person name="Sondergaard T.E."/>
            <person name="Sorensen J.L."/>
            <person name="Fitzpatrick D.A."/>
            <person name="Frisvad J.C."/>
            <person name="Nielsen K.L."/>
        </authorList>
    </citation>
    <scope>NUCLEOTIDE SEQUENCE</scope>
    <source>
        <strain evidence="3">IBT 3081</strain>
    </source>
</reference>
<evidence type="ECO:0000259" key="2">
    <source>
        <dbReference type="SMART" id="SM00906"/>
    </source>
</evidence>
<comment type="caution">
    <text evidence="3">The sequence shown here is derived from an EMBL/GenBank/DDBJ whole genome shotgun (WGS) entry which is preliminary data.</text>
</comment>
<keyword evidence="1" id="KW-0539">Nucleus</keyword>
<dbReference type="GO" id="GO:0003677">
    <property type="term" value="F:DNA binding"/>
    <property type="evidence" value="ECO:0007669"/>
    <property type="project" value="InterPro"/>
</dbReference>
<dbReference type="CDD" id="cd12148">
    <property type="entry name" value="fungal_TF_MHR"/>
    <property type="match status" value="1"/>
</dbReference>
<dbReference type="Pfam" id="PF04082">
    <property type="entry name" value="Fungal_trans"/>
    <property type="match status" value="1"/>
</dbReference>
<evidence type="ECO:0000313" key="4">
    <source>
        <dbReference type="Proteomes" id="UP001147752"/>
    </source>
</evidence>
<dbReference type="GO" id="GO:0006351">
    <property type="term" value="P:DNA-templated transcription"/>
    <property type="evidence" value="ECO:0007669"/>
    <property type="project" value="InterPro"/>
</dbReference>
<dbReference type="EMBL" id="JAPZBT010000001">
    <property type="protein sequence ID" value="KAJ5383898.1"/>
    <property type="molecule type" value="Genomic_DNA"/>
</dbReference>
<dbReference type="InterPro" id="IPR052761">
    <property type="entry name" value="Fungal_Detox/Toxin_TFs"/>
</dbReference>
<name>A0A9W9SSI4_9EURO</name>
<dbReference type="PANTHER" id="PTHR47425">
    <property type="entry name" value="FARB-RELATED"/>
    <property type="match status" value="1"/>
</dbReference>
<feature type="domain" description="Xylanolytic transcriptional activator regulatory" evidence="2">
    <location>
        <begin position="117"/>
        <end position="189"/>
    </location>
</feature>
<dbReference type="SMART" id="SM00906">
    <property type="entry name" value="Fungal_trans"/>
    <property type="match status" value="1"/>
</dbReference>
<dbReference type="PANTHER" id="PTHR47425:SF3">
    <property type="entry name" value="ZN(II)2CYS6 TRANSCRIPTION FACTOR (EUROFUNG)"/>
    <property type="match status" value="1"/>
</dbReference>
<protein>
    <submittedName>
        <fullName evidence="3">Transcription factor</fullName>
    </submittedName>
</protein>
<dbReference type="GO" id="GO:0008270">
    <property type="term" value="F:zinc ion binding"/>
    <property type="evidence" value="ECO:0007669"/>
    <property type="project" value="InterPro"/>
</dbReference>
<evidence type="ECO:0000313" key="3">
    <source>
        <dbReference type="EMBL" id="KAJ5383898.1"/>
    </source>
</evidence>
<gene>
    <name evidence="3" type="ORF">N7517_001809</name>
</gene>
<dbReference type="InterPro" id="IPR007219">
    <property type="entry name" value="XnlR_reg_dom"/>
</dbReference>
<keyword evidence="4" id="KW-1185">Reference proteome</keyword>
<dbReference type="RefSeq" id="XP_056583674.1">
    <property type="nucleotide sequence ID" value="XM_056719539.1"/>
</dbReference>
<dbReference type="Proteomes" id="UP001147752">
    <property type="component" value="Unassembled WGS sequence"/>
</dbReference>
<evidence type="ECO:0000256" key="1">
    <source>
        <dbReference type="ARBA" id="ARBA00023242"/>
    </source>
</evidence>
<dbReference type="AlphaFoldDB" id="A0A9W9SSI4"/>
<accession>A0A9W9SSI4</accession>
<reference evidence="3" key="1">
    <citation type="submission" date="2022-12" db="EMBL/GenBank/DDBJ databases">
        <authorList>
            <person name="Petersen C."/>
        </authorList>
    </citation>
    <scope>NUCLEOTIDE SEQUENCE</scope>
    <source>
        <strain evidence="3">IBT 3081</strain>
    </source>
</reference>
<dbReference type="OrthoDB" id="5121955at2759"/>
<proteinExistence type="predicted"/>
<dbReference type="GeneID" id="81458722"/>